<dbReference type="OMA" id="MRTTHEH"/>
<feature type="transmembrane region" description="Helical" evidence="7">
    <location>
        <begin position="197"/>
        <end position="223"/>
    </location>
</feature>
<dbReference type="STRING" id="37360.A0A0G4IL19"/>
<dbReference type="InterPro" id="IPR039859">
    <property type="entry name" value="PFA4/ZDH16/20/ERF2-like"/>
</dbReference>
<dbReference type="Proteomes" id="UP000290189">
    <property type="component" value="Unassembled WGS sequence"/>
</dbReference>
<comment type="similarity">
    <text evidence="7">Belongs to the DHHC palmitoyltransferase family.</text>
</comment>
<dbReference type="InterPro" id="IPR001594">
    <property type="entry name" value="Palmitoyltrfase_DHHC"/>
</dbReference>
<feature type="transmembrane region" description="Helical" evidence="7">
    <location>
        <begin position="57"/>
        <end position="81"/>
    </location>
</feature>
<dbReference type="GO" id="GO:0016020">
    <property type="term" value="C:membrane"/>
    <property type="evidence" value="ECO:0007669"/>
    <property type="project" value="UniProtKB-SubCell"/>
</dbReference>
<sequence>MSANVFPLRDVWPGRNRPARCGLPVLIGPDPAILCTAFALVVALPTLALWSNAVPNTVAAVAVTVPVTAAVVLLLLCAAFVEPGIIPRQQRSRPPDNVAPEVLVGATRVPLQWCHTCLHWKPLRARHCREIDCCVLEMDHYCPWISNCVGARNYRFYVLFVWLTTLLDLYVLAMSTARSVSLLTPWTNTDVPRSGVCFALCLMTLVLAWGLVPLALYHVWLVVQMRTTHEHVRGVDLAALSGENPSCCTKFHRLLCSPMPKSFVDLKAQADQHGCVVSRPSVIVPVQVAPPVAVAEAAPVPAQESRPDNHVVIEVPSEPDSTRVG</sequence>
<evidence type="ECO:0000313" key="10">
    <source>
        <dbReference type="EMBL" id="CEO95946.1"/>
    </source>
</evidence>
<evidence type="ECO:0000256" key="1">
    <source>
        <dbReference type="ARBA" id="ARBA00004141"/>
    </source>
</evidence>
<evidence type="ECO:0000313" key="12">
    <source>
        <dbReference type="Proteomes" id="UP000039324"/>
    </source>
</evidence>
<dbReference type="EMBL" id="CDSF01000046">
    <property type="protein sequence ID" value="CEO95946.1"/>
    <property type="molecule type" value="Genomic_DNA"/>
</dbReference>
<name>A0A0G4IL19_PLABS</name>
<evidence type="ECO:0000313" key="13">
    <source>
        <dbReference type="Proteomes" id="UP000290189"/>
    </source>
</evidence>
<protein>
    <recommendedName>
        <fullName evidence="7">Palmitoyltransferase</fullName>
        <ecNumber evidence="7">2.3.1.225</ecNumber>
    </recommendedName>
</protein>
<dbReference type="OrthoDB" id="4096362at2759"/>
<proteinExistence type="inferred from homology"/>
<evidence type="ECO:0000256" key="5">
    <source>
        <dbReference type="ARBA" id="ARBA00023136"/>
    </source>
</evidence>
<evidence type="ECO:0000256" key="3">
    <source>
        <dbReference type="ARBA" id="ARBA00022692"/>
    </source>
</evidence>
<feature type="transmembrane region" description="Helical" evidence="7">
    <location>
        <begin position="156"/>
        <end position="177"/>
    </location>
</feature>
<dbReference type="EC" id="2.3.1.225" evidence="7"/>
<keyword evidence="3 7" id="KW-0812">Transmembrane</keyword>
<keyword evidence="12" id="KW-1185">Reference proteome</keyword>
<feature type="transmembrane region" description="Helical" evidence="7">
    <location>
        <begin position="32"/>
        <end position="51"/>
    </location>
</feature>
<keyword evidence="11" id="KW-0496">Mitochondrion</keyword>
<dbReference type="GO" id="GO:0005794">
    <property type="term" value="C:Golgi apparatus"/>
    <property type="evidence" value="ECO:0007669"/>
    <property type="project" value="TreeGrafter"/>
</dbReference>
<dbReference type="GO" id="GO:0019706">
    <property type="term" value="F:protein-cysteine S-palmitoyltransferase activity"/>
    <property type="evidence" value="ECO:0007669"/>
    <property type="project" value="UniProtKB-EC"/>
</dbReference>
<keyword evidence="6 7" id="KW-0012">Acyltransferase</keyword>
<evidence type="ECO:0000313" key="11">
    <source>
        <dbReference type="EMBL" id="SPQ93504.1"/>
    </source>
</evidence>
<dbReference type="Proteomes" id="UP000039324">
    <property type="component" value="Unassembled WGS sequence"/>
</dbReference>
<keyword evidence="4 7" id="KW-1133">Transmembrane helix</keyword>
<evidence type="ECO:0000259" key="9">
    <source>
        <dbReference type="Pfam" id="PF01529"/>
    </source>
</evidence>
<comment type="subcellular location">
    <subcellularLocation>
        <location evidence="1">Membrane</location>
        <topology evidence="1">Multi-pass membrane protein</topology>
    </subcellularLocation>
</comment>
<dbReference type="GO" id="GO:0006612">
    <property type="term" value="P:protein targeting to membrane"/>
    <property type="evidence" value="ECO:0007669"/>
    <property type="project" value="TreeGrafter"/>
</dbReference>
<reference evidence="10 12" key="1">
    <citation type="submission" date="2015-02" db="EMBL/GenBank/DDBJ databases">
        <authorList>
            <person name="Chooi Y.-H."/>
        </authorList>
    </citation>
    <scope>NUCLEOTIDE SEQUENCE [LARGE SCALE GENOMIC DNA]</scope>
    <source>
        <strain evidence="10">E3</strain>
    </source>
</reference>
<evidence type="ECO:0000256" key="4">
    <source>
        <dbReference type="ARBA" id="ARBA00022989"/>
    </source>
</evidence>
<keyword evidence="5 7" id="KW-0472">Membrane</keyword>
<dbReference type="PANTHER" id="PTHR22883:SF478">
    <property type="entry name" value="PALMITOYLTRANSFERASE"/>
    <property type="match status" value="1"/>
</dbReference>
<feature type="domain" description="Palmitoyltransferase DHHC" evidence="9">
    <location>
        <begin position="111"/>
        <end position="233"/>
    </location>
</feature>
<organism evidence="10 12">
    <name type="scientific">Plasmodiophora brassicae</name>
    <name type="common">Clubroot disease agent</name>
    <dbReference type="NCBI Taxonomy" id="37360"/>
    <lineage>
        <taxon>Eukaryota</taxon>
        <taxon>Sar</taxon>
        <taxon>Rhizaria</taxon>
        <taxon>Endomyxa</taxon>
        <taxon>Phytomyxea</taxon>
        <taxon>Plasmodiophorida</taxon>
        <taxon>Plasmodiophoridae</taxon>
        <taxon>Plasmodiophora</taxon>
    </lineage>
</organism>
<evidence type="ECO:0000256" key="8">
    <source>
        <dbReference type="SAM" id="MobiDB-lite"/>
    </source>
</evidence>
<keyword evidence="2 7" id="KW-0808">Transferase</keyword>
<dbReference type="PANTHER" id="PTHR22883">
    <property type="entry name" value="ZINC FINGER DHHC DOMAIN CONTAINING PROTEIN"/>
    <property type="match status" value="1"/>
</dbReference>
<accession>A0A0G4IL19</accession>
<dbReference type="GO" id="GO:0005783">
    <property type="term" value="C:endoplasmic reticulum"/>
    <property type="evidence" value="ECO:0007669"/>
    <property type="project" value="TreeGrafter"/>
</dbReference>
<comment type="domain">
    <text evidence="7">The DHHC domain is required for palmitoyltransferase activity.</text>
</comment>
<dbReference type="EMBL" id="OVEO01000001">
    <property type="protein sequence ID" value="SPQ93504.1"/>
    <property type="molecule type" value="Genomic_DNA"/>
</dbReference>
<evidence type="ECO:0000256" key="6">
    <source>
        <dbReference type="ARBA" id="ARBA00023315"/>
    </source>
</evidence>
<gene>
    <name evidence="10" type="ORF">PBRA_004636</name>
    <name evidence="11" type="ORF">PLBR_LOCUS719</name>
</gene>
<evidence type="ECO:0000256" key="7">
    <source>
        <dbReference type="RuleBase" id="RU079119"/>
    </source>
</evidence>
<dbReference type="Pfam" id="PF01529">
    <property type="entry name" value="DHHC"/>
    <property type="match status" value="1"/>
</dbReference>
<dbReference type="AlphaFoldDB" id="A0A0G4IL19"/>
<reference evidence="11 13" key="2">
    <citation type="submission" date="2018-03" db="EMBL/GenBank/DDBJ databases">
        <authorList>
            <person name="Fogelqvist J."/>
        </authorList>
    </citation>
    <scope>NUCLEOTIDE SEQUENCE [LARGE SCALE GENOMIC DNA]</scope>
</reference>
<geneLocation type="mitochondrion" evidence="11"/>
<evidence type="ECO:0000256" key="2">
    <source>
        <dbReference type="ARBA" id="ARBA00022679"/>
    </source>
</evidence>
<comment type="catalytic activity">
    <reaction evidence="7">
        <text>L-cysteinyl-[protein] + hexadecanoyl-CoA = S-hexadecanoyl-L-cysteinyl-[protein] + CoA</text>
        <dbReference type="Rhea" id="RHEA:36683"/>
        <dbReference type="Rhea" id="RHEA-COMP:10131"/>
        <dbReference type="Rhea" id="RHEA-COMP:11032"/>
        <dbReference type="ChEBI" id="CHEBI:29950"/>
        <dbReference type="ChEBI" id="CHEBI:57287"/>
        <dbReference type="ChEBI" id="CHEBI:57379"/>
        <dbReference type="ChEBI" id="CHEBI:74151"/>
        <dbReference type="EC" id="2.3.1.225"/>
    </reaction>
</comment>
<feature type="region of interest" description="Disordered" evidence="8">
    <location>
        <begin position="299"/>
        <end position="325"/>
    </location>
</feature>